<organism evidence="4 5">
    <name type="scientific">Deinococcus rubellus</name>
    <dbReference type="NCBI Taxonomy" id="1889240"/>
    <lineage>
        <taxon>Bacteria</taxon>
        <taxon>Thermotogati</taxon>
        <taxon>Deinococcota</taxon>
        <taxon>Deinococci</taxon>
        <taxon>Deinococcales</taxon>
        <taxon>Deinococcaceae</taxon>
        <taxon>Deinococcus</taxon>
    </lineage>
</organism>
<keyword evidence="5" id="KW-1185">Reference proteome</keyword>
<keyword evidence="1" id="KW-0175">Coiled coil</keyword>
<gene>
    <name evidence="4" type="ORF">N0D28_11495</name>
</gene>
<evidence type="ECO:0000256" key="3">
    <source>
        <dbReference type="SAM" id="SignalP"/>
    </source>
</evidence>
<dbReference type="RefSeq" id="WP_260559656.1">
    <property type="nucleotide sequence ID" value="NZ_BAABEC010000018.1"/>
</dbReference>
<feature type="chain" id="PRO_5045622259" description="Alginate biosynthesis protein AlgP" evidence="3">
    <location>
        <begin position="31"/>
        <end position="440"/>
    </location>
</feature>
<protein>
    <recommendedName>
        <fullName evidence="6">Alginate biosynthesis protein AlgP</fullName>
    </recommendedName>
</protein>
<evidence type="ECO:0000256" key="1">
    <source>
        <dbReference type="SAM" id="Coils"/>
    </source>
</evidence>
<dbReference type="EMBL" id="CP104213">
    <property type="protein sequence ID" value="UWX63368.1"/>
    <property type="molecule type" value="Genomic_DNA"/>
</dbReference>
<evidence type="ECO:0000313" key="5">
    <source>
        <dbReference type="Proteomes" id="UP001060261"/>
    </source>
</evidence>
<dbReference type="Proteomes" id="UP001060261">
    <property type="component" value="Chromosome"/>
</dbReference>
<keyword evidence="3" id="KW-0732">Signal</keyword>
<feature type="coiled-coil region" evidence="1">
    <location>
        <begin position="279"/>
        <end position="306"/>
    </location>
</feature>
<feature type="signal peptide" evidence="3">
    <location>
        <begin position="1"/>
        <end position="30"/>
    </location>
</feature>
<proteinExistence type="predicted"/>
<evidence type="ECO:0008006" key="6">
    <source>
        <dbReference type="Google" id="ProtNLM"/>
    </source>
</evidence>
<feature type="compositionally biased region" description="Low complexity" evidence="2">
    <location>
        <begin position="395"/>
        <end position="422"/>
    </location>
</feature>
<reference evidence="4" key="1">
    <citation type="submission" date="2022-09" db="EMBL/GenBank/DDBJ databases">
        <title>genome sequence of Deinococcus rubellus.</title>
        <authorList>
            <person name="Srinivasan S."/>
        </authorList>
    </citation>
    <scope>NUCLEOTIDE SEQUENCE</scope>
    <source>
        <strain evidence="4">Ant6</strain>
    </source>
</reference>
<accession>A0ABY5YHU5</accession>
<feature type="region of interest" description="Disordered" evidence="2">
    <location>
        <begin position="384"/>
        <end position="440"/>
    </location>
</feature>
<evidence type="ECO:0000256" key="2">
    <source>
        <dbReference type="SAM" id="MobiDB-lite"/>
    </source>
</evidence>
<feature type="compositionally biased region" description="Basic and acidic residues" evidence="2">
    <location>
        <begin position="423"/>
        <end position="440"/>
    </location>
</feature>
<evidence type="ECO:0000313" key="4">
    <source>
        <dbReference type="EMBL" id="UWX63368.1"/>
    </source>
</evidence>
<sequence length="440" mass="46207">MPQPQSGISKRTLLLLGGLTALLASPSARAKLGELVQGTLGSAQDLLDDTVAPAAQHAAHAVAVRAGELTEEARKVAAQAQDHLPDLIDSVREQAGQRGQQLLDSTADLRGDLAGRAVAAAAVAAKTAASVQGSLSSTVANTVSNVQDTVQGRLSDAQHVADKRRKVLVSEARDLRGDLARTVSKKAKQGKKMHKQVQQEAKAGWLGFLENAQDQADDARDVAQKKLGHAGKDARKQVQEVKKQVQKNWPSFADEAQDRVQSVSAEARRKAQAQFGSLDKRSRKQVKGYEKKIARLEQELARTAHKQLRKAGLGRKRGVGGLLPVALIVGGGVVLARVPAARQGILDAVGAVSPEAAEWLHDAGRSVRNAIGTAWLERMEDVNHAPAPQAPSPKPSQATGSAAGASVAPDAPAATPAPVDPNAKQDADVKADAKADVKKN</sequence>
<name>A0ABY5YHU5_9DEIO</name>